<evidence type="ECO:0000256" key="1">
    <source>
        <dbReference type="SAM" id="MobiDB-lite"/>
    </source>
</evidence>
<feature type="region of interest" description="Disordered" evidence="1">
    <location>
        <begin position="234"/>
        <end position="271"/>
    </location>
</feature>
<feature type="transmembrane region" description="Helical" evidence="2">
    <location>
        <begin position="12"/>
        <end position="33"/>
    </location>
</feature>
<evidence type="ECO:0000313" key="3">
    <source>
        <dbReference type="EMBL" id="NKY21709.1"/>
    </source>
</evidence>
<accession>A0A7X6KTJ6</accession>
<keyword evidence="2" id="KW-0812">Transmembrane</keyword>
<evidence type="ECO:0000256" key="2">
    <source>
        <dbReference type="SAM" id="Phobius"/>
    </source>
</evidence>
<dbReference type="EMBL" id="JAAXOX010000001">
    <property type="protein sequence ID" value="NKY21709.1"/>
    <property type="molecule type" value="Genomic_DNA"/>
</dbReference>
<keyword evidence="2" id="KW-0472">Membrane</keyword>
<dbReference type="AlphaFoldDB" id="A0A7X6KTJ6"/>
<name>A0A7X6KTJ6_9CELL</name>
<dbReference type="RefSeq" id="WP_168628759.1">
    <property type="nucleotide sequence ID" value="NZ_BONL01000010.1"/>
</dbReference>
<feature type="transmembrane region" description="Helical" evidence="2">
    <location>
        <begin position="79"/>
        <end position="100"/>
    </location>
</feature>
<comment type="caution">
    <text evidence="3">The sequence shown here is derived from an EMBL/GenBank/DDBJ whole genome shotgun (WGS) entry which is preliminary data.</text>
</comment>
<dbReference type="Proteomes" id="UP000581206">
    <property type="component" value="Unassembled WGS sequence"/>
</dbReference>
<evidence type="ECO:0000313" key="4">
    <source>
        <dbReference type="Proteomes" id="UP000581206"/>
    </source>
</evidence>
<keyword evidence="4" id="KW-1185">Reference proteome</keyword>
<proteinExistence type="predicted"/>
<organism evidence="3 4">
    <name type="scientific">Cellulomonas denverensis</name>
    <dbReference type="NCBI Taxonomy" id="264297"/>
    <lineage>
        <taxon>Bacteria</taxon>
        <taxon>Bacillati</taxon>
        <taxon>Actinomycetota</taxon>
        <taxon>Actinomycetes</taxon>
        <taxon>Micrococcales</taxon>
        <taxon>Cellulomonadaceae</taxon>
        <taxon>Cellulomonas</taxon>
    </lineage>
</organism>
<feature type="transmembrane region" description="Helical" evidence="2">
    <location>
        <begin position="53"/>
        <end position="72"/>
    </location>
</feature>
<gene>
    <name evidence="3" type="ORF">HGA03_03410</name>
</gene>
<reference evidence="3 4" key="1">
    <citation type="submission" date="2020-04" db="EMBL/GenBank/DDBJ databases">
        <title>MicrobeNet Type strains.</title>
        <authorList>
            <person name="Nicholson A.C."/>
        </authorList>
    </citation>
    <scope>NUCLEOTIDE SEQUENCE [LARGE SCALE GENOMIC DNA]</scope>
    <source>
        <strain evidence="3 4">ATCC BAA-788</strain>
    </source>
</reference>
<feature type="transmembrane region" description="Helical" evidence="2">
    <location>
        <begin position="112"/>
        <end position="133"/>
    </location>
</feature>
<sequence>MSSSDPLRSATPVSTVLGLGLAGTGAWLEYLGARDASLVEWECAVSTCGTNDLAGAAPILGILALVLSGVLLTRSLRTAAAPLLVLLGAGSALLGWRSAIDQRLVTADSVQGWLIAVGAVAAVALVVAVVAVIRELRRSSWYWVLLGRTGTWGRVTDYRNDQDGPTATLHFADAAGNRYRVQTRVPRDAFRRPPRVYYDPVSPTDPDRLRVTMPVAPLLAKQRDAQSAAVRRMLPLPGDDDRSDRTTMSVGPDGTRTTTSTGPAGSRIATVTPDGTRTVTTVDADGTRTVRTTSSTTSTTSTGSTETITDVTAALERLAELHRTGALSDAEFSAAKSAVLRR</sequence>
<protein>
    <submittedName>
        <fullName evidence="3">SHOCT domain-containing protein</fullName>
    </submittedName>
</protein>
<keyword evidence="2" id="KW-1133">Transmembrane helix</keyword>